<reference evidence="2" key="1">
    <citation type="journal article" date="2021" name="bioRxiv">
        <title>Whole Genome Assembly and Annotation of Northern Wild Rice, Zizania palustris L., Supports a Whole Genome Duplication in the Zizania Genus.</title>
        <authorList>
            <person name="Haas M."/>
            <person name="Kono T."/>
            <person name="Macchietto M."/>
            <person name="Millas R."/>
            <person name="McGilp L."/>
            <person name="Shao M."/>
            <person name="Duquette J."/>
            <person name="Hirsch C.N."/>
            <person name="Kimball J."/>
        </authorList>
    </citation>
    <scope>NUCLEOTIDE SEQUENCE</scope>
    <source>
        <tissue evidence="2">Fresh leaf tissue</tissue>
    </source>
</reference>
<gene>
    <name evidence="2" type="ORF">GUJ93_ZPchr0002g25529</name>
</gene>
<evidence type="ECO:0000313" key="3">
    <source>
        <dbReference type="Proteomes" id="UP000729402"/>
    </source>
</evidence>
<dbReference type="AlphaFoldDB" id="A0A8J5RSB0"/>
<accession>A0A8J5RSB0</accession>
<proteinExistence type="predicted"/>
<feature type="region of interest" description="Disordered" evidence="1">
    <location>
        <begin position="32"/>
        <end position="56"/>
    </location>
</feature>
<dbReference type="Proteomes" id="UP000729402">
    <property type="component" value="Unassembled WGS sequence"/>
</dbReference>
<keyword evidence="3" id="KW-1185">Reference proteome</keyword>
<evidence type="ECO:0000256" key="1">
    <source>
        <dbReference type="SAM" id="MobiDB-lite"/>
    </source>
</evidence>
<dbReference type="PANTHER" id="PTHR31789">
    <property type="entry name" value="OS05G0482600 PROTEIN"/>
    <property type="match status" value="1"/>
</dbReference>
<name>A0A8J5RSB0_ZIZPA</name>
<dbReference type="PANTHER" id="PTHR31789:SF4">
    <property type="entry name" value="OS01G0817800 PROTEIN"/>
    <property type="match status" value="1"/>
</dbReference>
<organism evidence="2 3">
    <name type="scientific">Zizania palustris</name>
    <name type="common">Northern wild rice</name>
    <dbReference type="NCBI Taxonomy" id="103762"/>
    <lineage>
        <taxon>Eukaryota</taxon>
        <taxon>Viridiplantae</taxon>
        <taxon>Streptophyta</taxon>
        <taxon>Embryophyta</taxon>
        <taxon>Tracheophyta</taxon>
        <taxon>Spermatophyta</taxon>
        <taxon>Magnoliopsida</taxon>
        <taxon>Liliopsida</taxon>
        <taxon>Poales</taxon>
        <taxon>Poaceae</taxon>
        <taxon>BOP clade</taxon>
        <taxon>Oryzoideae</taxon>
        <taxon>Oryzeae</taxon>
        <taxon>Zizaniinae</taxon>
        <taxon>Zizania</taxon>
    </lineage>
</organism>
<dbReference type="EMBL" id="JAAALK010000287">
    <property type="protein sequence ID" value="KAG8056308.1"/>
    <property type="molecule type" value="Genomic_DNA"/>
</dbReference>
<dbReference type="OrthoDB" id="336008at2759"/>
<protein>
    <submittedName>
        <fullName evidence="2">Uncharacterized protein</fullName>
    </submittedName>
</protein>
<sequence>MYLREHVLGYHKWMQDPALPLSLDQEFGSSTCNNTTADAATADEDGGSEEFDTHDPKEMGALLPYLMKRSEIIEIVGASDIIFALSQSGVCAAFSRAPGRFFSLEQQLASWFWHRFYLRGGATSA</sequence>
<feature type="compositionally biased region" description="Acidic residues" evidence="1">
    <location>
        <begin position="41"/>
        <end position="50"/>
    </location>
</feature>
<evidence type="ECO:0000313" key="2">
    <source>
        <dbReference type="EMBL" id="KAG8056308.1"/>
    </source>
</evidence>
<comment type="caution">
    <text evidence="2">The sequence shown here is derived from an EMBL/GenBank/DDBJ whole genome shotgun (WGS) entry which is preliminary data.</text>
</comment>
<reference evidence="2" key="2">
    <citation type="submission" date="2021-02" db="EMBL/GenBank/DDBJ databases">
        <authorList>
            <person name="Kimball J.A."/>
            <person name="Haas M.W."/>
            <person name="Macchietto M."/>
            <person name="Kono T."/>
            <person name="Duquette J."/>
            <person name="Shao M."/>
        </authorList>
    </citation>
    <scope>NUCLEOTIDE SEQUENCE</scope>
    <source>
        <tissue evidence="2">Fresh leaf tissue</tissue>
    </source>
</reference>